<dbReference type="Pfam" id="PF00501">
    <property type="entry name" value="AMP-binding"/>
    <property type="match status" value="2"/>
</dbReference>
<evidence type="ECO:0000313" key="4">
    <source>
        <dbReference type="EMBL" id="CAB4823482.1"/>
    </source>
</evidence>
<dbReference type="EMBL" id="CAFBRY010000014">
    <property type="protein sequence ID" value="CAB5143814.1"/>
    <property type="molecule type" value="Genomic_DNA"/>
</dbReference>
<organism evidence="5">
    <name type="scientific">freshwater metagenome</name>
    <dbReference type="NCBI Taxonomy" id="449393"/>
    <lineage>
        <taxon>unclassified sequences</taxon>
        <taxon>metagenomes</taxon>
        <taxon>ecological metagenomes</taxon>
    </lineage>
</organism>
<dbReference type="CDD" id="cd04433">
    <property type="entry name" value="AFD_class_I"/>
    <property type="match status" value="1"/>
</dbReference>
<proteinExistence type="predicted"/>
<name>A0A6J7W590_9ZZZZ</name>
<protein>
    <submittedName>
        <fullName evidence="5">Unannotated protein</fullName>
    </submittedName>
</protein>
<evidence type="ECO:0000259" key="1">
    <source>
        <dbReference type="Pfam" id="PF00501"/>
    </source>
</evidence>
<dbReference type="EMBL" id="CAESAH010000015">
    <property type="protein sequence ID" value="CAB4337414.1"/>
    <property type="molecule type" value="Genomic_DNA"/>
</dbReference>
<feature type="domain" description="AMP-dependent synthetase/ligase" evidence="1">
    <location>
        <begin position="10"/>
        <end position="81"/>
    </location>
</feature>
<dbReference type="AlphaFoldDB" id="A0A6J7W590"/>
<evidence type="ECO:0000313" key="2">
    <source>
        <dbReference type="EMBL" id="CAB4337414.1"/>
    </source>
</evidence>
<dbReference type="EMBL" id="CAFABC010000014">
    <property type="protein sequence ID" value="CAB4823482.1"/>
    <property type="molecule type" value="Genomic_DNA"/>
</dbReference>
<gene>
    <name evidence="3" type="ORF">UFOPK2731_00459</name>
    <name evidence="4" type="ORF">UFOPK3161_00715</name>
    <name evidence="2" type="ORF">UFOPK3962_00691</name>
    <name evidence="5" type="ORF">UFOPK4427_00664</name>
</gene>
<dbReference type="InterPro" id="IPR000873">
    <property type="entry name" value="AMP-dep_synth/lig_dom"/>
</dbReference>
<dbReference type="Gene3D" id="3.30.300.30">
    <property type="match status" value="1"/>
</dbReference>
<dbReference type="Gene3D" id="3.40.50.12780">
    <property type="entry name" value="N-terminal domain of ligase-like"/>
    <property type="match status" value="1"/>
</dbReference>
<dbReference type="InterPro" id="IPR042099">
    <property type="entry name" value="ANL_N_sf"/>
</dbReference>
<dbReference type="EMBL" id="CAEZYO010000009">
    <property type="protein sequence ID" value="CAB4725099.1"/>
    <property type="molecule type" value="Genomic_DNA"/>
</dbReference>
<dbReference type="PANTHER" id="PTHR24096">
    <property type="entry name" value="LONG-CHAIN-FATTY-ACID--COA LIGASE"/>
    <property type="match status" value="1"/>
</dbReference>
<dbReference type="InterPro" id="IPR045851">
    <property type="entry name" value="AMP-bd_C_sf"/>
</dbReference>
<dbReference type="GO" id="GO:0016405">
    <property type="term" value="F:CoA-ligase activity"/>
    <property type="evidence" value="ECO:0007669"/>
    <property type="project" value="TreeGrafter"/>
</dbReference>
<accession>A0A6J7W590</accession>
<feature type="domain" description="AMP-dependent synthetase/ligase" evidence="1">
    <location>
        <begin position="131"/>
        <end position="340"/>
    </location>
</feature>
<dbReference type="SUPFAM" id="SSF56801">
    <property type="entry name" value="Acetyl-CoA synthetase-like"/>
    <property type="match status" value="1"/>
</dbReference>
<sequence length="474" mass="51884">MLNVDELLLKWATTTPSSLAFVDEDREVTFAELNLDVRKVATALAQAGISRGDIVVIALPPYLGWNCALALQLLGATILPRSIETSFPDEISPDWHIALTVDTNFSNTPLILFDNALLDKIKQAAPIASAPGYANQSDVNFLFSTSGTTGLKKYVAMSSIDLSSQVDQIWPSDLYSKDEILTLPLFGGWWATAQAYKRLAVGKAFLNCGVVDQRLLNLLHKNSVRTLSGSPSQISALMDLMQKTGIQLPEIETFILGGNIPTQTFIDRIREKFSARIFDAYGSTEGGAIATRELTKSTPKGGEIFSEVEVEIIDENEAVVPVGTAGQIRYRRTVMAKEYHLNPRATSEFFKDGYFYPGDLGYIDEFGHLVISGRISEIINLGGVKISPDFIDAAAITQPGVKDCAAFAFVAEDGVEKLAVAVVVDGNFKPEDFKKNIWDQTRANPAIILEVQQIPRNPTGKVLRDQLSKMQSQS</sequence>
<reference evidence="5" key="1">
    <citation type="submission" date="2020-05" db="EMBL/GenBank/DDBJ databases">
        <authorList>
            <person name="Chiriac C."/>
            <person name="Salcher M."/>
            <person name="Ghai R."/>
            <person name="Kavagutti S V."/>
        </authorList>
    </citation>
    <scope>NUCLEOTIDE SEQUENCE</scope>
</reference>
<evidence type="ECO:0000313" key="5">
    <source>
        <dbReference type="EMBL" id="CAB5143814.1"/>
    </source>
</evidence>
<evidence type="ECO:0000313" key="3">
    <source>
        <dbReference type="EMBL" id="CAB4725099.1"/>
    </source>
</evidence>